<evidence type="ECO:0000256" key="10">
    <source>
        <dbReference type="ARBA" id="ARBA00023180"/>
    </source>
</evidence>
<evidence type="ECO:0000256" key="1">
    <source>
        <dbReference type="ARBA" id="ARBA00004371"/>
    </source>
</evidence>
<keyword evidence="8" id="KW-0865">Zymogen</keyword>
<evidence type="ECO:0000256" key="6">
    <source>
        <dbReference type="ARBA" id="ARBA00022729"/>
    </source>
</evidence>
<evidence type="ECO:0000256" key="3">
    <source>
        <dbReference type="ARBA" id="ARBA00011738"/>
    </source>
</evidence>
<comment type="similarity">
    <text evidence="2">Belongs to the peptidase S28 family.</text>
</comment>
<evidence type="ECO:0000256" key="15">
    <source>
        <dbReference type="ARBA" id="ARBA00073691"/>
    </source>
</evidence>
<organism evidence="18 19">
    <name type="scientific">Strigamia maritima</name>
    <name type="common">European centipede</name>
    <name type="synonym">Geophilus maritimus</name>
    <dbReference type="NCBI Taxonomy" id="126957"/>
    <lineage>
        <taxon>Eukaryota</taxon>
        <taxon>Metazoa</taxon>
        <taxon>Ecdysozoa</taxon>
        <taxon>Arthropoda</taxon>
        <taxon>Myriapoda</taxon>
        <taxon>Chilopoda</taxon>
        <taxon>Pleurostigmophora</taxon>
        <taxon>Geophilomorpha</taxon>
        <taxon>Linotaeniidae</taxon>
        <taxon>Strigamia</taxon>
    </lineage>
</organism>
<comment type="subcellular location">
    <subcellularLocation>
        <location evidence="1">Lysosome</location>
    </subcellularLocation>
</comment>
<evidence type="ECO:0000256" key="12">
    <source>
        <dbReference type="ARBA" id="ARBA00052013"/>
    </source>
</evidence>
<evidence type="ECO:0000256" key="8">
    <source>
        <dbReference type="ARBA" id="ARBA00023145"/>
    </source>
</evidence>
<keyword evidence="9" id="KW-1015">Disulfide bond</keyword>
<keyword evidence="5" id="KW-0645">Protease</keyword>
<reference evidence="19" key="1">
    <citation type="submission" date="2011-05" db="EMBL/GenBank/DDBJ databases">
        <authorList>
            <person name="Richards S.R."/>
            <person name="Qu J."/>
            <person name="Jiang H."/>
            <person name="Jhangiani S.N."/>
            <person name="Agravi P."/>
            <person name="Goodspeed R."/>
            <person name="Gross S."/>
            <person name="Mandapat C."/>
            <person name="Jackson L."/>
            <person name="Mathew T."/>
            <person name="Pu L."/>
            <person name="Thornton R."/>
            <person name="Saada N."/>
            <person name="Wilczek-Boney K.B."/>
            <person name="Lee S."/>
            <person name="Kovar C."/>
            <person name="Wu Y."/>
            <person name="Scherer S.E."/>
            <person name="Worley K.C."/>
            <person name="Muzny D.M."/>
            <person name="Gibbs R."/>
        </authorList>
    </citation>
    <scope>NUCLEOTIDE SEQUENCE</scope>
    <source>
        <strain evidence="19">Brora</strain>
    </source>
</reference>
<evidence type="ECO:0000256" key="2">
    <source>
        <dbReference type="ARBA" id="ARBA00011079"/>
    </source>
</evidence>
<evidence type="ECO:0000256" key="16">
    <source>
        <dbReference type="ARBA" id="ARBA00076475"/>
    </source>
</evidence>
<dbReference type="OMA" id="QERWITQ"/>
<dbReference type="AlphaFoldDB" id="T1JCH1"/>
<comment type="catalytic activity">
    <reaction evidence="12">
        <text>Cleavage of a -Pro-|-Xaa bond to release a C-terminal amino acid.</text>
        <dbReference type="EC" id="3.4.16.2"/>
    </reaction>
</comment>
<keyword evidence="10" id="KW-0325">Glycoprotein</keyword>
<dbReference type="SUPFAM" id="SSF53474">
    <property type="entry name" value="alpha/beta-Hydrolases"/>
    <property type="match status" value="2"/>
</dbReference>
<dbReference type="InterPro" id="IPR042269">
    <property type="entry name" value="Ser_carbopepase_S28_SKS"/>
</dbReference>
<evidence type="ECO:0000313" key="18">
    <source>
        <dbReference type="EnsemblMetazoa" id="SMAR011482-PA"/>
    </source>
</evidence>
<dbReference type="EC" id="3.4.16.2" evidence="14"/>
<evidence type="ECO:0000256" key="9">
    <source>
        <dbReference type="ARBA" id="ARBA00023157"/>
    </source>
</evidence>
<keyword evidence="6" id="KW-0732">Signal</keyword>
<dbReference type="FunFam" id="1.20.120.980:FF:000002">
    <property type="entry name" value="lysosomal Pro-X carboxypeptidase"/>
    <property type="match status" value="2"/>
</dbReference>
<name>T1JCH1_STRMM</name>
<keyword evidence="11" id="KW-0458">Lysosome</keyword>
<dbReference type="PhylomeDB" id="T1JCH1"/>
<evidence type="ECO:0000256" key="11">
    <source>
        <dbReference type="ARBA" id="ARBA00023228"/>
    </source>
</evidence>
<evidence type="ECO:0000256" key="4">
    <source>
        <dbReference type="ARBA" id="ARBA00022645"/>
    </source>
</evidence>
<protein>
    <recommendedName>
        <fullName evidence="15">Lysosomal Pro-X carboxypeptidase</fullName>
        <ecNumber evidence="14">3.4.16.2</ecNumber>
    </recommendedName>
    <alternativeName>
        <fullName evidence="17">Proline carboxypeptidase</fullName>
    </alternativeName>
    <alternativeName>
        <fullName evidence="16">Prolylcarboxypeptidase</fullName>
    </alternativeName>
</protein>
<keyword evidence="4" id="KW-0121">Carboxypeptidase</keyword>
<keyword evidence="7" id="KW-0378">Hydrolase</keyword>
<comment type="subunit">
    <text evidence="3">Homodimer.</text>
</comment>
<dbReference type="eggNOG" id="KOG2183">
    <property type="taxonomic scope" value="Eukaryota"/>
</dbReference>
<dbReference type="Gene3D" id="3.40.50.1820">
    <property type="entry name" value="alpha/beta hydrolase"/>
    <property type="match status" value="2"/>
</dbReference>
<dbReference type="EnsemblMetazoa" id="SMAR011482-RA">
    <property type="protein sequence ID" value="SMAR011482-PA"/>
    <property type="gene ID" value="SMAR011482"/>
</dbReference>
<dbReference type="PANTHER" id="PTHR11010">
    <property type="entry name" value="PROTEASE S28 PRO-X CARBOXYPEPTIDASE-RELATED"/>
    <property type="match status" value="1"/>
</dbReference>
<dbReference type="GO" id="GO:0006508">
    <property type="term" value="P:proteolysis"/>
    <property type="evidence" value="ECO:0007669"/>
    <property type="project" value="UniProtKB-KW"/>
</dbReference>
<sequence length="884" mass="100335">MFSTTVLSWLRLIDHFSFANEDTYLQRYLINDTYWKPNCGPIFFYTGNEGDIEWFCNNTVRNGFMWDIASEFNALLIFAEHRYYGKSLPYGNSSFSTPKHLGYLTSEQALADFAELLTFFKKSTKGAANVPVIAFGGSYGGMLAAWMRIKYPHIIQGSIAASAPILQFTNLTDCHVYNSLVTRDFSSVSSECSKSIRKSWDIINNFNETDSGREFLTQTFHLCSPIKTNDDLLNLKNWLGETYSSLAMMNYPYPTDFMATLPGWPEVCKHLLNSSIDKEALLKSLFAGVSVYFNYTGQSKCLNTTDMGSKDLGNDGWDYQACTEMVMPMCADGINDMYEPYKWDFKAYSENCLQDYNIIPREMMAPLMYGGKHIKFASNIVFSNGDLDPWAGGGVLNSISDSLVAIYIRDGAHHLDLREANPLDTVWVTKARETEKFYIKRDLRAKFVKWITLVDHFSFANKDTYLQRYLINDTFWKPNSGPIFFYTGNEGDIEELCDNTGFMWDIASEFNALIVFAEHRYYGQSLPYGDLSYSNLKYLGYLTSEQALADFAQLITSLKDFTKGAANVPVIAFGGSYGGMLAAWMRIKYPHIIQGALAASAPILMTNVTYCQVFSSLVTRDFTSISPECSKSIRKSWDIINNFNETVSGKEFLTQTFRLCSPIETNDDLLNLKNWLVKTYTYLAMMNYPYPTDFMANLPGWPVEEVCKQLLNSSMEKEQLLKSLFAGVSIFFNSTGQSKCLNTTDMDIKDLGLEGWDFQTCTELIEPMCADGINDMFEPFSWDFEAFSDYCQKHFKVTPREMMMSLMYGGRNIQSASNIIFSNGDLDPVAAGGVLKNLSDSLVAIIIRDGAHHYDLRPVNPLDTDWVIEARETEKMRTNRINVT</sequence>
<dbReference type="EMBL" id="JH432064">
    <property type="status" value="NOT_ANNOTATED_CDS"/>
    <property type="molecule type" value="Genomic_DNA"/>
</dbReference>
<evidence type="ECO:0000313" key="19">
    <source>
        <dbReference type="Proteomes" id="UP000014500"/>
    </source>
</evidence>
<dbReference type="GO" id="GO:0004185">
    <property type="term" value="F:serine-type carboxypeptidase activity"/>
    <property type="evidence" value="ECO:0007669"/>
    <property type="project" value="UniProtKB-EC"/>
</dbReference>
<dbReference type="Gene3D" id="1.20.120.980">
    <property type="entry name" value="Serine carboxypeptidase S28, SKS domain"/>
    <property type="match status" value="2"/>
</dbReference>
<dbReference type="Proteomes" id="UP000014500">
    <property type="component" value="Unassembled WGS sequence"/>
</dbReference>
<keyword evidence="19" id="KW-1185">Reference proteome</keyword>
<reference evidence="18" key="2">
    <citation type="submission" date="2015-02" db="UniProtKB">
        <authorList>
            <consortium name="EnsemblMetazoa"/>
        </authorList>
    </citation>
    <scope>IDENTIFICATION</scope>
</reference>
<evidence type="ECO:0000256" key="5">
    <source>
        <dbReference type="ARBA" id="ARBA00022670"/>
    </source>
</evidence>
<evidence type="ECO:0000256" key="17">
    <source>
        <dbReference type="ARBA" id="ARBA00076608"/>
    </source>
</evidence>
<proteinExistence type="inferred from homology"/>
<accession>T1JCH1</accession>
<dbReference type="GO" id="GO:0005764">
    <property type="term" value="C:lysosome"/>
    <property type="evidence" value="ECO:0007669"/>
    <property type="project" value="UniProtKB-SubCell"/>
</dbReference>
<evidence type="ECO:0000256" key="14">
    <source>
        <dbReference type="ARBA" id="ARBA00066456"/>
    </source>
</evidence>
<dbReference type="InterPro" id="IPR029058">
    <property type="entry name" value="AB_hydrolase_fold"/>
</dbReference>
<dbReference type="STRING" id="126957.T1JCH1"/>
<evidence type="ECO:0000256" key="7">
    <source>
        <dbReference type="ARBA" id="ARBA00022801"/>
    </source>
</evidence>
<dbReference type="GO" id="GO:0008239">
    <property type="term" value="F:dipeptidyl-peptidase activity"/>
    <property type="evidence" value="ECO:0007669"/>
    <property type="project" value="TreeGrafter"/>
</dbReference>
<dbReference type="PANTHER" id="PTHR11010:SF38">
    <property type="entry name" value="LYSOSOMAL PRO-X CARBOXYPEPTIDASE"/>
    <property type="match status" value="1"/>
</dbReference>
<evidence type="ECO:0000256" key="13">
    <source>
        <dbReference type="ARBA" id="ARBA00059701"/>
    </source>
</evidence>
<dbReference type="InterPro" id="IPR008758">
    <property type="entry name" value="Peptidase_S28"/>
</dbReference>
<comment type="function">
    <text evidence="13">Cleaves C-terminal amino acids linked to proline in peptides such as angiotensin II, III and des-Arg9-bradykinin. This cleavage occurs at acidic pH, but enzymatic activity is retained with some substrates at neutral pH.</text>
</comment>
<dbReference type="HOGENOM" id="CLU_304276_0_0_1"/>
<dbReference type="Pfam" id="PF05577">
    <property type="entry name" value="Peptidase_S28"/>
    <property type="match status" value="2"/>
</dbReference>